<evidence type="ECO:0000256" key="2">
    <source>
        <dbReference type="ARBA" id="ARBA00022475"/>
    </source>
</evidence>
<evidence type="ECO:0000256" key="1">
    <source>
        <dbReference type="ARBA" id="ARBA00004651"/>
    </source>
</evidence>
<comment type="function">
    <text evidence="8">Gustatory receptor which mediates acceptance or avoidance behavior, depending on its substrates.</text>
</comment>
<gene>
    <name evidence="9" type="primary">106093608</name>
</gene>
<name>A0A454A0Q4_STOCA</name>
<protein>
    <recommendedName>
        <fullName evidence="8">Gustatory receptor</fullName>
    </recommendedName>
</protein>
<keyword evidence="5 8" id="KW-0472">Membrane</keyword>
<feature type="transmembrane region" description="Helical" evidence="8">
    <location>
        <begin position="70"/>
        <end position="91"/>
    </location>
</feature>
<proteinExistence type="inferred from homology"/>
<feature type="transmembrane region" description="Helical" evidence="8">
    <location>
        <begin position="163"/>
        <end position="182"/>
    </location>
</feature>
<organism evidence="9 10">
    <name type="scientific">Stomoxys calcitrans</name>
    <name type="common">Stable fly</name>
    <name type="synonym">Conops calcitrans</name>
    <dbReference type="NCBI Taxonomy" id="35570"/>
    <lineage>
        <taxon>Eukaryota</taxon>
        <taxon>Metazoa</taxon>
        <taxon>Ecdysozoa</taxon>
        <taxon>Arthropoda</taxon>
        <taxon>Hexapoda</taxon>
        <taxon>Insecta</taxon>
        <taxon>Pterygota</taxon>
        <taxon>Neoptera</taxon>
        <taxon>Endopterygota</taxon>
        <taxon>Diptera</taxon>
        <taxon>Brachycera</taxon>
        <taxon>Muscomorpha</taxon>
        <taxon>Muscoidea</taxon>
        <taxon>Muscidae</taxon>
        <taxon>Stomoxys</taxon>
    </lineage>
</organism>
<feature type="transmembrane region" description="Helical" evidence="8">
    <location>
        <begin position="133"/>
        <end position="151"/>
    </location>
</feature>
<feature type="transmembrane region" description="Helical" evidence="8">
    <location>
        <begin position="289"/>
        <end position="306"/>
    </location>
</feature>
<reference evidence="9" key="1">
    <citation type="submission" date="2020-05" db="UniProtKB">
        <authorList>
            <consortium name="EnsemblMetazoa"/>
        </authorList>
    </citation>
    <scope>IDENTIFICATION</scope>
    <source>
        <strain evidence="9">USDA</strain>
    </source>
</reference>
<dbReference type="GO" id="GO:0030424">
    <property type="term" value="C:axon"/>
    <property type="evidence" value="ECO:0007669"/>
    <property type="project" value="TreeGrafter"/>
</dbReference>
<dbReference type="OrthoDB" id="7856336at2759"/>
<evidence type="ECO:0000256" key="3">
    <source>
        <dbReference type="ARBA" id="ARBA00022692"/>
    </source>
</evidence>
<comment type="similarity">
    <text evidence="8">Belongs to the insect chemoreceptor superfamily. Gustatory receptor (GR) family.</text>
</comment>
<dbReference type="PANTHER" id="PTHR21143">
    <property type="entry name" value="INVERTEBRATE GUSTATORY RECEPTOR"/>
    <property type="match status" value="1"/>
</dbReference>
<evidence type="ECO:0000256" key="6">
    <source>
        <dbReference type="ARBA" id="ARBA00023170"/>
    </source>
</evidence>
<dbReference type="GO" id="GO:0043025">
    <property type="term" value="C:neuronal cell body"/>
    <property type="evidence" value="ECO:0007669"/>
    <property type="project" value="TreeGrafter"/>
</dbReference>
<keyword evidence="10" id="KW-1185">Reference proteome</keyword>
<evidence type="ECO:0000313" key="9">
    <source>
        <dbReference type="EnsemblMetazoa" id="SCAU016967-PE"/>
    </source>
</evidence>
<evidence type="ECO:0000256" key="5">
    <source>
        <dbReference type="ARBA" id="ARBA00023136"/>
    </source>
</evidence>
<feature type="transmembrane region" description="Helical" evidence="8">
    <location>
        <begin position="39"/>
        <end position="58"/>
    </location>
</feature>
<dbReference type="GO" id="GO:0033041">
    <property type="term" value="F:sweet taste receptor activity"/>
    <property type="evidence" value="ECO:0007669"/>
    <property type="project" value="TreeGrafter"/>
</dbReference>
<feature type="transmembrane region" description="Helical" evidence="8">
    <location>
        <begin position="6"/>
        <end position="27"/>
    </location>
</feature>
<keyword evidence="6 8" id="KW-0675">Receptor</keyword>
<comment type="subcellular location">
    <subcellularLocation>
        <location evidence="1 8">Cell membrane</location>
        <topology evidence="1 8">Multi-pass membrane protein</topology>
    </subcellularLocation>
</comment>
<sequence length="399" mass="46383">MRRSTEWMISATYITSVLFGVTSLCYVETTGEVYTKPLVTIYSALANIGMLVLVPHFLRFDYYSPSLPVQINTLIFLLKAVSSIITVFINWTKRGVFVKTLNELSTARLKFMRRWPLSEKIKQKYETTLRRKLLLGFIAMVGLMLSSIEYVQRELKLRSFHMIVAALIMFSIVNVVMLNYFVCMSNLNVILWAINEELEKIIQTTHQLWNLRIIGQIGPGTLITECCKLSDDLDELAATQHQLNLLRNRIYRMYDIQTACVLVMVYLNNVLTFYMSFPTQQKSKILDEYSNWSMAVMPFMMMLYYIDLALFIKEMTNFEVSGKATGKLLRERQLFYPALDMRLEESFKNFSLQLAKFPVEMKLVGLFKFDRSMAFSIFGSTISNAIVLIQYDYKNNSDE</sequence>
<keyword evidence="2 8" id="KW-1003">Cell membrane</keyword>
<dbReference type="AlphaFoldDB" id="A0A454A0Q4"/>
<dbReference type="Pfam" id="PF08395">
    <property type="entry name" value="7tm_7"/>
    <property type="match status" value="1"/>
</dbReference>
<dbReference type="GO" id="GO:0030425">
    <property type="term" value="C:dendrite"/>
    <property type="evidence" value="ECO:0007669"/>
    <property type="project" value="TreeGrafter"/>
</dbReference>
<evidence type="ECO:0000313" key="10">
    <source>
        <dbReference type="Proteomes" id="UP000095300"/>
    </source>
</evidence>
<dbReference type="EnsemblMetazoa" id="SCAU016967-RE">
    <property type="protein sequence ID" value="SCAU016967-PE"/>
    <property type="gene ID" value="SCAU016967"/>
</dbReference>
<keyword evidence="7 8" id="KW-0807">Transducer</keyword>
<keyword evidence="3 8" id="KW-0812">Transmembrane</keyword>
<dbReference type="GO" id="GO:0005886">
    <property type="term" value="C:plasma membrane"/>
    <property type="evidence" value="ECO:0007669"/>
    <property type="project" value="UniProtKB-SubCell"/>
</dbReference>
<dbReference type="InterPro" id="IPR013604">
    <property type="entry name" value="7TM_chemorcpt"/>
</dbReference>
<evidence type="ECO:0000256" key="8">
    <source>
        <dbReference type="RuleBase" id="RU363108"/>
    </source>
</evidence>
<dbReference type="PANTHER" id="PTHR21143:SF131">
    <property type="entry name" value="GUSTATORY AND ODORANT RECEPTOR 63A-RELATED"/>
    <property type="match status" value="1"/>
</dbReference>
<dbReference type="GO" id="GO:0007165">
    <property type="term" value="P:signal transduction"/>
    <property type="evidence" value="ECO:0007669"/>
    <property type="project" value="UniProtKB-KW"/>
</dbReference>
<feature type="transmembrane region" description="Helical" evidence="8">
    <location>
        <begin position="256"/>
        <end position="277"/>
    </location>
</feature>
<dbReference type="VEuPathDB" id="VectorBase:SCAU016967"/>
<dbReference type="Proteomes" id="UP000095300">
    <property type="component" value="Unassembled WGS sequence"/>
</dbReference>
<keyword evidence="4 8" id="KW-1133">Transmembrane helix</keyword>
<evidence type="ECO:0000256" key="7">
    <source>
        <dbReference type="ARBA" id="ARBA00023224"/>
    </source>
</evidence>
<evidence type="ECO:0000256" key="4">
    <source>
        <dbReference type="ARBA" id="ARBA00022989"/>
    </source>
</evidence>
<accession>A0A454A0Q4</accession>